<sequence length="378" mass="43039">MIFSTHHLLSAALATLVIAASEQEVFHDQSQIGFDPRAYPKRVVQCQAFNRRTDEKKDIDISFVELNLSAPRTLILVHGWPGLWSTWANQIIEFQQDYHLLIPDTRGFGGSTHPGDVESSGTMGDFVGDLACILEDRKVSKAVCIGHDWGSQICWEAARMRPDLFEAAVGVVVPYITSAGPFTPIEQLAVHLKTLTYQVYFQKRTAEAVAELNRDIRRSLRSTYRSIDSPRPKTALMSDTSFLDAWKEYDIIPPSSLLSKNEEDYIVEQYSIQQFDNTLQFYTHTNRLQSHAFSHDQGNFTISQPTLSIYPTEDPVANWHVVAGMLQSDKFLANHRTEAVRSAHWPQLEAPETFNRLLWSWLQELPPPIQLLHDKEDL</sequence>
<dbReference type="InterPro" id="IPR000073">
    <property type="entry name" value="AB_hydrolase_1"/>
</dbReference>
<dbReference type="AlphaFoldDB" id="A0A166ILD0"/>
<evidence type="ECO:0000313" key="6">
    <source>
        <dbReference type="Proteomes" id="UP000076798"/>
    </source>
</evidence>
<accession>A0A166ILD0</accession>
<keyword evidence="1 5" id="KW-0378">Hydrolase</keyword>
<organism evidence="5 6">
    <name type="scientific">Sistotremastrum suecicum HHB10207 ss-3</name>
    <dbReference type="NCBI Taxonomy" id="1314776"/>
    <lineage>
        <taxon>Eukaryota</taxon>
        <taxon>Fungi</taxon>
        <taxon>Dikarya</taxon>
        <taxon>Basidiomycota</taxon>
        <taxon>Agaricomycotina</taxon>
        <taxon>Agaricomycetes</taxon>
        <taxon>Sistotremastrales</taxon>
        <taxon>Sistotremastraceae</taxon>
        <taxon>Sistotremastrum</taxon>
    </lineage>
</organism>
<dbReference type="Gene3D" id="3.40.50.1820">
    <property type="entry name" value="alpha/beta hydrolase"/>
    <property type="match status" value="1"/>
</dbReference>
<dbReference type="PRINTS" id="PR00412">
    <property type="entry name" value="EPOXHYDRLASE"/>
</dbReference>
<gene>
    <name evidence="5" type="ORF">SISSUDRAFT_1092308</name>
</gene>
<evidence type="ECO:0000259" key="4">
    <source>
        <dbReference type="Pfam" id="PF00561"/>
    </source>
</evidence>
<evidence type="ECO:0000313" key="5">
    <source>
        <dbReference type="EMBL" id="KZT43862.1"/>
    </source>
</evidence>
<dbReference type="Pfam" id="PF00561">
    <property type="entry name" value="Abhydrolase_1"/>
    <property type="match status" value="1"/>
</dbReference>
<keyword evidence="3" id="KW-0732">Signal</keyword>
<feature type="chain" id="PRO_5007875339" evidence="3">
    <location>
        <begin position="20"/>
        <end position="378"/>
    </location>
</feature>
<dbReference type="GO" id="GO:0016787">
    <property type="term" value="F:hydrolase activity"/>
    <property type="evidence" value="ECO:0007669"/>
    <property type="project" value="UniProtKB-KW"/>
</dbReference>
<dbReference type="InterPro" id="IPR029058">
    <property type="entry name" value="AB_hydrolase_fold"/>
</dbReference>
<evidence type="ECO:0000256" key="3">
    <source>
        <dbReference type="SAM" id="SignalP"/>
    </source>
</evidence>
<evidence type="ECO:0000256" key="1">
    <source>
        <dbReference type="ARBA" id="ARBA00022801"/>
    </source>
</evidence>
<evidence type="ECO:0000256" key="2">
    <source>
        <dbReference type="ARBA" id="ARBA00038334"/>
    </source>
</evidence>
<dbReference type="OrthoDB" id="408373at2759"/>
<name>A0A166ILD0_9AGAM</name>
<dbReference type="Proteomes" id="UP000076798">
    <property type="component" value="Unassembled WGS sequence"/>
</dbReference>
<protein>
    <submittedName>
        <fullName evidence="5">Alpha/beta-hydrolase</fullName>
    </submittedName>
</protein>
<feature type="signal peptide" evidence="3">
    <location>
        <begin position="1"/>
        <end position="19"/>
    </location>
</feature>
<dbReference type="EMBL" id="KV428006">
    <property type="protein sequence ID" value="KZT43862.1"/>
    <property type="molecule type" value="Genomic_DNA"/>
</dbReference>
<comment type="similarity">
    <text evidence="2">Belongs to the AB hydrolase superfamily. Epoxide hydrolase family.</text>
</comment>
<keyword evidence="6" id="KW-1185">Reference proteome</keyword>
<reference evidence="5 6" key="1">
    <citation type="journal article" date="2016" name="Mol. Biol. Evol.">
        <title>Comparative Genomics of Early-Diverging Mushroom-Forming Fungi Provides Insights into the Origins of Lignocellulose Decay Capabilities.</title>
        <authorList>
            <person name="Nagy L.G."/>
            <person name="Riley R."/>
            <person name="Tritt A."/>
            <person name="Adam C."/>
            <person name="Daum C."/>
            <person name="Floudas D."/>
            <person name="Sun H."/>
            <person name="Yadav J.S."/>
            <person name="Pangilinan J."/>
            <person name="Larsson K.H."/>
            <person name="Matsuura K."/>
            <person name="Barry K."/>
            <person name="Labutti K."/>
            <person name="Kuo R."/>
            <person name="Ohm R.A."/>
            <person name="Bhattacharya S.S."/>
            <person name="Shirouzu T."/>
            <person name="Yoshinaga Y."/>
            <person name="Martin F.M."/>
            <person name="Grigoriev I.V."/>
            <person name="Hibbett D.S."/>
        </authorList>
    </citation>
    <scope>NUCLEOTIDE SEQUENCE [LARGE SCALE GENOMIC DNA]</scope>
    <source>
        <strain evidence="5 6">HHB10207 ss-3</strain>
    </source>
</reference>
<dbReference type="InterPro" id="IPR000639">
    <property type="entry name" value="Epox_hydrolase-like"/>
</dbReference>
<feature type="domain" description="AB hydrolase-1" evidence="4">
    <location>
        <begin position="73"/>
        <end position="351"/>
    </location>
</feature>
<dbReference type="PANTHER" id="PTHR43329">
    <property type="entry name" value="EPOXIDE HYDROLASE"/>
    <property type="match status" value="1"/>
</dbReference>
<dbReference type="SUPFAM" id="SSF53474">
    <property type="entry name" value="alpha/beta-Hydrolases"/>
    <property type="match status" value="1"/>
</dbReference>
<proteinExistence type="inferred from homology"/>
<dbReference type="STRING" id="1314776.A0A166ILD0"/>